<protein>
    <submittedName>
        <fullName evidence="2">PilZ domain-containing protein</fullName>
    </submittedName>
</protein>
<comment type="caution">
    <text evidence="2">The sequence shown here is derived from an EMBL/GenBank/DDBJ whole genome shotgun (WGS) entry which is preliminary data.</text>
</comment>
<organism evidence="2 3">
    <name type="scientific">Legionella dresdenensis</name>
    <dbReference type="NCBI Taxonomy" id="450200"/>
    <lineage>
        <taxon>Bacteria</taxon>
        <taxon>Pseudomonadati</taxon>
        <taxon>Pseudomonadota</taxon>
        <taxon>Gammaproteobacteria</taxon>
        <taxon>Legionellales</taxon>
        <taxon>Legionellaceae</taxon>
        <taxon>Legionella</taxon>
    </lineage>
</organism>
<gene>
    <name evidence="2" type="ORF">ACFORL_00115</name>
</gene>
<proteinExistence type="predicted"/>
<dbReference type="EMBL" id="JBHSAB010000001">
    <property type="protein sequence ID" value="MFC3907480.1"/>
    <property type="molecule type" value="Genomic_DNA"/>
</dbReference>
<reference evidence="3" key="1">
    <citation type="journal article" date="2019" name="Int. J. Syst. Evol. Microbiol.">
        <title>The Global Catalogue of Microorganisms (GCM) 10K type strain sequencing project: providing services to taxonomists for standard genome sequencing and annotation.</title>
        <authorList>
            <consortium name="The Broad Institute Genomics Platform"/>
            <consortium name="The Broad Institute Genome Sequencing Center for Infectious Disease"/>
            <person name="Wu L."/>
            <person name="Ma J."/>
        </authorList>
    </citation>
    <scope>NUCLEOTIDE SEQUENCE [LARGE SCALE GENOMIC DNA]</scope>
    <source>
        <strain evidence="3">CCUG 59858</strain>
    </source>
</reference>
<evidence type="ECO:0000259" key="1">
    <source>
        <dbReference type="Pfam" id="PF07238"/>
    </source>
</evidence>
<evidence type="ECO:0000313" key="2">
    <source>
        <dbReference type="EMBL" id="MFC3907480.1"/>
    </source>
</evidence>
<name>A0ABV8CB12_9GAMM</name>
<accession>A0ABV8CB12</accession>
<dbReference type="Pfam" id="PF07238">
    <property type="entry name" value="PilZ"/>
    <property type="match status" value="1"/>
</dbReference>
<evidence type="ECO:0000313" key="3">
    <source>
        <dbReference type="Proteomes" id="UP001595758"/>
    </source>
</evidence>
<dbReference type="RefSeq" id="WP_382339878.1">
    <property type="nucleotide sequence ID" value="NZ_JBHSAB010000001.1"/>
</dbReference>
<dbReference type="Gene3D" id="2.40.10.220">
    <property type="entry name" value="predicted glycosyltransferase like domains"/>
    <property type="match status" value="1"/>
</dbReference>
<feature type="domain" description="PilZ" evidence="1">
    <location>
        <begin position="7"/>
        <end position="99"/>
    </location>
</feature>
<dbReference type="InterPro" id="IPR009875">
    <property type="entry name" value="PilZ_domain"/>
</dbReference>
<sequence>MTNDVQQITCSFQTESALFTSYMPFLKGGGLFVRTNQCFPLGTPINLLVYLLQEPDPYCITAKVAWITPRGAQGNKPAGMGLQFTSENCRLFCNKIETYLAGMLKSAQLNDTM</sequence>
<keyword evidence="3" id="KW-1185">Reference proteome</keyword>
<dbReference type="Proteomes" id="UP001595758">
    <property type="component" value="Unassembled WGS sequence"/>
</dbReference>